<proteinExistence type="predicted"/>
<keyword evidence="2" id="KW-1185">Reference proteome</keyword>
<evidence type="ECO:0000313" key="2">
    <source>
        <dbReference type="Proteomes" id="UP001148662"/>
    </source>
</evidence>
<protein>
    <submittedName>
        <fullName evidence="1">Uncharacterized protein</fullName>
    </submittedName>
</protein>
<organism evidence="1 2">
    <name type="scientific">Phlebia brevispora</name>
    <dbReference type="NCBI Taxonomy" id="194682"/>
    <lineage>
        <taxon>Eukaryota</taxon>
        <taxon>Fungi</taxon>
        <taxon>Dikarya</taxon>
        <taxon>Basidiomycota</taxon>
        <taxon>Agaricomycotina</taxon>
        <taxon>Agaricomycetes</taxon>
        <taxon>Polyporales</taxon>
        <taxon>Meruliaceae</taxon>
        <taxon>Phlebia</taxon>
    </lineage>
</organism>
<dbReference type="EMBL" id="JANHOG010002061">
    <property type="protein sequence ID" value="KAJ3527832.1"/>
    <property type="molecule type" value="Genomic_DNA"/>
</dbReference>
<dbReference type="Proteomes" id="UP001148662">
    <property type="component" value="Unassembled WGS sequence"/>
</dbReference>
<evidence type="ECO:0000313" key="1">
    <source>
        <dbReference type="EMBL" id="KAJ3527832.1"/>
    </source>
</evidence>
<sequence>MQAAANTVQNAMGEVPTVVHPEYKGRTTGEKMKALAWFGPRDVRIVEAPVPDITEPDDVILKVTGTTICGSDLHLYHGEIVTLQKGDILGHEFMGVVDRIGPNVTSLKIGDRVVASFQIACGECAYCKQKLSNFCDRTNPSTLQNYMYGHRDAGFFGYSHFTGGFPGGQAEYVRVPKGNVNLLPIPKSVTDEQALYLSDVLSTSYHCVMDTGINEGDTVGIWGLGPIGQCVAKWANLKGAKRIIGIDCIPERLTFAAEQSGVEPLDFSKHKDVVARLQEICPGGLDVALDCGTFHQPKSLLHKVEKTLMLETDVPEIINEMLVSVRKGGRVGLIAAYVGFANHVNVGALMEKGIRLIGNGQAPVHKWWKEILYDYIVTGKFDPTFMISHRVPLEDFPRLYEAFDKRDAGVLKVFVETKFSNPPSPGCPKLSRVDEWP</sequence>
<comment type="caution">
    <text evidence="1">The sequence shown here is derived from an EMBL/GenBank/DDBJ whole genome shotgun (WGS) entry which is preliminary data.</text>
</comment>
<name>A0ACC1RXT4_9APHY</name>
<accession>A0ACC1RXT4</accession>
<reference evidence="1" key="1">
    <citation type="submission" date="2022-07" db="EMBL/GenBank/DDBJ databases">
        <title>Genome Sequence of Phlebia brevispora.</title>
        <authorList>
            <person name="Buettner E."/>
        </authorList>
    </citation>
    <scope>NUCLEOTIDE SEQUENCE</scope>
    <source>
        <strain evidence="1">MPL23</strain>
    </source>
</reference>
<gene>
    <name evidence="1" type="ORF">NM688_g8075</name>
</gene>